<dbReference type="GO" id="GO:0016405">
    <property type="term" value="F:CoA-ligase activity"/>
    <property type="evidence" value="ECO:0007669"/>
    <property type="project" value="TreeGrafter"/>
</dbReference>
<dbReference type="PANTHER" id="PTHR24096">
    <property type="entry name" value="LONG-CHAIN-FATTY-ACID--COA LIGASE"/>
    <property type="match status" value="1"/>
</dbReference>
<dbReference type="PANTHER" id="PTHR24096:SF149">
    <property type="entry name" value="AMP-BINDING DOMAIN-CONTAINING PROTEIN-RELATED"/>
    <property type="match status" value="1"/>
</dbReference>
<feature type="domain" description="AMP-binding enzyme C-terminal" evidence="4">
    <location>
        <begin position="453"/>
        <end position="533"/>
    </location>
</feature>
<dbReference type="Proteomes" id="UP000191612">
    <property type="component" value="Unassembled WGS sequence"/>
</dbReference>
<evidence type="ECO:0000259" key="3">
    <source>
        <dbReference type="Pfam" id="PF00501"/>
    </source>
</evidence>
<dbReference type="InterPro" id="IPR042099">
    <property type="entry name" value="ANL_N_sf"/>
</dbReference>
<proteinExistence type="inferred from homology"/>
<feature type="domain" description="AMP-dependent synthetase/ligase" evidence="3">
    <location>
        <begin position="32"/>
        <end position="402"/>
    </location>
</feature>
<dbReference type="InterPro" id="IPR045851">
    <property type="entry name" value="AMP-bd_C_sf"/>
</dbReference>
<dbReference type="Gene3D" id="3.40.50.12780">
    <property type="entry name" value="N-terminal domain of ligase-like"/>
    <property type="match status" value="1"/>
</dbReference>
<dbReference type="Gene3D" id="3.30.300.30">
    <property type="match status" value="1"/>
</dbReference>
<dbReference type="Pfam" id="PF13193">
    <property type="entry name" value="AMP-binding_C"/>
    <property type="match status" value="1"/>
</dbReference>
<evidence type="ECO:0000259" key="4">
    <source>
        <dbReference type="Pfam" id="PF13193"/>
    </source>
</evidence>
<dbReference type="Pfam" id="PF00501">
    <property type="entry name" value="AMP-binding"/>
    <property type="match status" value="1"/>
</dbReference>
<reference evidence="6" key="1">
    <citation type="journal article" date="2017" name="Nat. Microbiol.">
        <title>Global analysis of biosynthetic gene clusters reveals vast potential of secondary metabolite production in Penicillium species.</title>
        <authorList>
            <person name="Nielsen J.C."/>
            <person name="Grijseels S."/>
            <person name="Prigent S."/>
            <person name="Ji B."/>
            <person name="Dainat J."/>
            <person name="Nielsen K.F."/>
            <person name="Frisvad J.C."/>
            <person name="Workman M."/>
            <person name="Nielsen J."/>
        </authorList>
    </citation>
    <scope>NUCLEOTIDE SEQUENCE [LARGE SCALE GENOMIC DNA]</scope>
    <source>
        <strain evidence="6">IBT 29525</strain>
    </source>
</reference>
<dbReference type="PROSITE" id="PS00455">
    <property type="entry name" value="AMP_BINDING"/>
    <property type="match status" value="1"/>
</dbReference>
<evidence type="ECO:0000256" key="1">
    <source>
        <dbReference type="ARBA" id="ARBA00006432"/>
    </source>
</evidence>
<evidence type="ECO:0000313" key="6">
    <source>
        <dbReference type="Proteomes" id="UP000191612"/>
    </source>
</evidence>
<comment type="caution">
    <text evidence="5">The sequence shown here is derived from an EMBL/GenBank/DDBJ whole genome shotgun (WGS) entry which is preliminary data.</text>
</comment>
<evidence type="ECO:0008006" key="7">
    <source>
        <dbReference type="Google" id="ProtNLM"/>
    </source>
</evidence>
<dbReference type="InterPro" id="IPR000873">
    <property type="entry name" value="AMP-dep_synth/lig_dom"/>
</dbReference>
<keyword evidence="6" id="KW-1185">Reference proteome</keyword>
<dbReference type="STRING" id="60172.A0A1V6R1P2"/>
<name>A0A1V6R1P2_9EURO</name>
<dbReference type="CDD" id="cd05911">
    <property type="entry name" value="Firefly_Luc_like"/>
    <property type="match status" value="1"/>
</dbReference>
<organism evidence="5 6">
    <name type="scientific">Penicillium solitum</name>
    <dbReference type="NCBI Taxonomy" id="60172"/>
    <lineage>
        <taxon>Eukaryota</taxon>
        <taxon>Fungi</taxon>
        <taxon>Dikarya</taxon>
        <taxon>Ascomycota</taxon>
        <taxon>Pezizomycotina</taxon>
        <taxon>Eurotiomycetes</taxon>
        <taxon>Eurotiomycetidae</taxon>
        <taxon>Eurotiales</taxon>
        <taxon>Aspergillaceae</taxon>
        <taxon>Penicillium</taxon>
    </lineage>
</organism>
<dbReference type="InterPro" id="IPR025110">
    <property type="entry name" value="AMP-bd_C"/>
</dbReference>
<dbReference type="EMBL" id="MDYO01000020">
    <property type="protein sequence ID" value="OQD95363.1"/>
    <property type="molecule type" value="Genomic_DNA"/>
</dbReference>
<keyword evidence="2" id="KW-0436">Ligase</keyword>
<comment type="similarity">
    <text evidence="1">Belongs to the ATP-dependent AMP-binding enzyme family.</text>
</comment>
<gene>
    <name evidence="5" type="ORF">PENSOL_c020G03908</name>
</gene>
<dbReference type="SUPFAM" id="SSF56801">
    <property type="entry name" value="Acetyl-CoA synthetase-like"/>
    <property type="match status" value="1"/>
</dbReference>
<evidence type="ECO:0000313" key="5">
    <source>
        <dbReference type="EMBL" id="OQD95363.1"/>
    </source>
</evidence>
<sequence length="558" mass="62098">MFIQSQYEPVKIPEVDLWVFIFENERRQFLGEKPIYISAQTKRHYTWSETKAAALNFGATLHRLWDWKKGDVLGLFSPNCIDSPAIVFGTLWSGGTISAANPAYTVDELAFQLKDSRAKALVTQLACLDVATKAAQIAGIPKDRIILIGDDLDTTDQFKHFSLRNNMRFEVTQCQKPTIDPKRDLALLAYSSGTTGRPKAVMLSHENLVANLLQVQATDEGNLKPTGGDDDQGDKILATVPYFHVYGFSFLILTPAYRGLTTVVMSKYDQKGFLEAVQSFRPTYAALVPPIILQLAKSPLVDAYDISSLKMVMCGAAPLTRELIEELYQKHKLPVRQVYGLSETSPVALVQRWHNCRDKPGSVGTLLPNMTSKFCDEEGIEIAPGQTGELYLKGPNVFLGYLNNRTGTSACLDESGWFRTGDIGHVDQSGNFFITDRAKELIKYNGFQVAPAELEGILLDHANIMDAAVVGIYSKEHVSELPRAYVVLAHGVGKTQNEAQEIGLWLEKRVAPHKRLRGGVCFVDEIPRNPSGKILRRMFRARLNENRRSSDQTTAAKL</sequence>
<dbReference type="InterPro" id="IPR020845">
    <property type="entry name" value="AMP-binding_CS"/>
</dbReference>
<accession>A0A1V6R1P2</accession>
<evidence type="ECO:0000256" key="2">
    <source>
        <dbReference type="ARBA" id="ARBA00022598"/>
    </source>
</evidence>
<protein>
    <recommendedName>
        <fullName evidence="7">AMP-dependent synthetase/ligase domain-containing protein</fullName>
    </recommendedName>
</protein>
<dbReference type="AlphaFoldDB" id="A0A1V6R1P2"/>